<gene>
    <name evidence="2" type="ORF">QBC33DRAFT_520098</name>
</gene>
<organism evidence="2 3">
    <name type="scientific">Phialemonium atrogriseum</name>
    <dbReference type="NCBI Taxonomy" id="1093897"/>
    <lineage>
        <taxon>Eukaryota</taxon>
        <taxon>Fungi</taxon>
        <taxon>Dikarya</taxon>
        <taxon>Ascomycota</taxon>
        <taxon>Pezizomycotina</taxon>
        <taxon>Sordariomycetes</taxon>
        <taxon>Sordariomycetidae</taxon>
        <taxon>Cephalothecales</taxon>
        <taxon>Cephalothecaceae</taxon>
        <taxon>Phialemonium</taxon>
    </lineage>
</organism>
<dbReference type="EMBL" id="MU839050">
    <property type="protein sequence ID" value="KAK1761791.1"/>
    <property type="molecule type" value="Genomic_DNA"/>
</dbReference>
<sequence>MAISCDGVLEGCDGVRLFLIENGRAAFEYLYQFVLPDFGGDLVDVVQVANTCLNDKNADVEVLSAQATSNSVTAPLKALYNWRLSAAHKAGVAAFSDAVTNTAKASQTAGRFYEFPEIVDNQKRKTLEIFRKKAQESTTNTKCFKDRTLFPPSSPVPP</sequence>
<dbReference type="Pfam" id="PF20428">
    <property type="entry name" value="Sey1_3HB"/>
    <property type="match status" value="1"/>
</dbReference>
<evidence type="ECO:0000259" key="1">
    <source>
        <dbReference type="Pfam" id="PF20428"/>
    </source>
</evidence>
<feature type="domain" description="Sey1/RHD3-like three-helix bundle" evidence="1">
    <location>
        <begin position="70"/>
        <end position="139"/>
    </location>
</feature>
<proteinExistence type="predicted"/>
<evidence type="ECO:0000313" key="2">
    <source>
        <dbReference type="EMBL" id="KAK1761791.1"/>
    </source>
</evidence>
<comment type="caution">
    <text evidence="2">The sequence shown here is derived from an EMBL/GenBank/DDBJ whole genome shotgun (WGS) entry which is preliminary data.</text>
</comment>
<reference evidence="2" key="1">
    <citation type="submission" date="2023-06" db="EMBL/GenBank/DDBJ databases">
        <title>Genome-scale phylogeny and comparative genomics of the fungal order Sordariales.</title>
        <authorList>
            <consortium name="Lawrence Berkeley National Laboratory"/>
            <person name="Hensen N."/>
            <person name="Bonometti L."/>
            <person name="Westerberg I."/>
            <person name="Brannstrom I.O."/>
            <person name="Guillou S."/>
            <person name="Cros-Aarteil S."/>
            <person name="Calhoun S."/>
            <person name="Haridas S."/>
            <person name="Kuo A."/>
            <person name="Mondo S."/>
            <person name="Pangilinan J."/>
            <person name="Riley R."/>
            <person name="Labutti K."/>
            <person name="Andreopoulos B."/>
            <person name="Lipzen A."/>
            <person name="Chen C."/>
            <person name="Yanf M."/>
            <person name="Daum C."/>
            <person name="Ng V."/>
            <person name="Clum A."/>
            <person name="Steindorff A."/>
            <person name="Ohm R."/>
            <person name="Martin F."/>
            <person name="Silar P."/>
            <person name="Natvig D."/>
            <person name="Lalanne C."/>
            <person name="Gautier V."/>
            <person name="Ament-Velasquez S.L."/>
            <person name="Kruys A."/>
            <person name="Hutchinson M.I."/>
            <person name="Powell A.J."/>
            <person name="Barry K."/>
            <person name="Miller A.N."/>
            <person name="Grigoriev I.V."/>
            <person name="Debuchy R."/>
            <person name="Gladieux P."/>
            <person name="Thoren M.H."/>
            <person name="Johannesson H."/>
        </authorList>
    </citation>
    <scope>NUCLEOTIDE SEQUENCE</scope>
    <source>
        <strain evidence="2">8032-3</strain>
    </source>
</reference>
<accession>A0AAJ0BP80</accession>
<dbReference type="InterPro" id="IPR046758">
    <property type="entry name" value="Sey1/RHD3-like_3HB"/>
</dbReference>
<evidence type="ECO:0000313" key="3">
    <source>
        <dbReference type="Proteomes" id="UP001244011"/>
    </source>
</evidence>
<dbReference type="GeneID" id="85309526"/>
<dbReference type="Proteomes" id="UP001244011">
    <property type="component" value="Unassembled WGS sequence"/>
</dbReference>
<protein>
    <recommendedName>
        <fullName evidence="1">Sey1/RHD3-like three-helix bundle domain-containing protein</fullName>
    </recommendedName>
</protein>
<dbReference type="RefSeq" id="XP_060278004.1">
    <property type="nucleotide sequence ID" value="XM_060426339.1"/>
</dbReference>
<name>A0AAJ0BP80_9PEZI</name>
<dbReference type="AlphaFoldDB" id="A0AAJ0BP80"/>
<keyword evidence="3" id="KW-1185">Reference proteome</keyword>